<evidence type="ECO:0000313" key="2">
    <source>
        <dbReference type="Proteomes" id="UP000053617"/>
    </source>
</evidence>
<evidence type="ECO:0000313" key="1">
    <source>
        <dbReference type="EMBL" id="KIX05666.1"/>
    </source>
</evidence>
<dbReference type="HOGENOM" id="CLU_781082_0_0_1"/>
<dbReference type="PANTHER" id="PTHR33112:SF9">
    <property type="entry name" value="HETEROKARYON INCOMPATIBILITY DOMAIN-CONTAINING PROTEIN"/>
    <property type="match status" value="1"/>
</dbReference>
<accession>A0A0D2IR73</accession>
<dbReference type="OrthoDB" id="5125733at2759"/>
<dbReference type="RefSeq" id="XP_013272802.1">
    <property type="nucleotide sequence ID" value="XM_013417348.1"/>
</dbReference>
<organism evidence="1 2">
    <name type="scientific">Rhinocladiella mackenziei CBS 650.93</name>
    <dbReference type="NCBI Taxonomy" id="1442369"/>
    <lineage>
        <taxon>Eukaryota</taxon>
        <taxon>Fungi</taxon>
        <taxon>Dikarya</taxon>
        <taxon>Ascomycota</taxon>
        <taxon>Pezizomycotina</taxon>
        <taxon>Eurotiomycetes</taxon>
        <taxon>Chaetothyriomycetidae</taxon>
        <taxon>Chaetothyriales</taxon>
        <taxon>Herpotrichiellaceae</taxon>
        <taxon>Rhinocladiella</taxon>
    </lineage>
</organism>
<dbReference type="PANTHER" id="PTHR33112">
    <property type="entry name" value="DOMAIN PROTEIN, PUTATIVE-RELATED"/>
    <property type="match status" value="1"/>
</dbReference>
<dbReference type="EMBL" id="KN847477">
    <property type="protein sequence ID" value="KIX05666.1"/>
    <property type="molecule type" value="Genomic_DNA"/>
</dbReference>
<sequence length="355" mass="39643">MLIIGDDGNMGHAHLGAPGTDLQTLVGRGPVAQRAWCPQERQLAPPVLHIGQAEVFLECVRCRRYESESIPGQEFDPKHDGNYLFVPDMNSHGEFGGKPTSHVRNVLSWYVVVQDYTGRSLFDTGDKLIAIAGLAKRVQPVVGGDYLAGIWRSNIHVGLTWMIEETASAMRAPVSPYRAPSWSWASMDGPVRWKDLDHDIVSKGESLKSAMDIMDTTVSLAGTDPFGAVVYAELVVSGQLRSTLSDMLLHNEVLDYSTWERTGLYYPPSVGGWYMEDEKRPWQDEERICLKIMTRAVYGLSQELVHDILILERVQSMNDDDEADGDGLETYRRIGYGEIMVADYFVDCPARTVRG</sequence>
<dbReference type="GeneID" id="25291709"/>
<dbReference type="AlphaFoldDB" id="A0A0D2IR73"/>
<dbReference type="Proteomes" id="UP000053617">
    <property type="component" value="Unassembled WGS sequence"/>
</dbReference>
<keyword evidence="2" id="KW-1185">Reference proteome</keyword>
<evidence type="ECO:0008006" key="3">
    <source>
        <dbReference type="Google" id="ProtNLM"/>
    </source>
</evidence>
<dbReference type="VEuPathDB" id="FungiDB:Z518_03638"/>
<name>A0A0D2IR73_9EURO</name>
<protein>
    <recommendedName>
        <fullName evidence="3">Heterokaryon incompatibility domain-containing protein</fullName>
    </recommendedName>
</protein>
<reference evidence="1 2" key="1">
    <citation type="submission" date="2015-01" db="EMBL/GenBank/DDBJ databases">
        <title>The Genome Sequence of Rhinocladiella mackenzie CBS 650.93.</title>
        <authorList>
            <consortium name="The Broad Institute Genomics Platform"/>
            <person name="Cuomo C."/>
            <person name="de Hoog S."/>
            <person name="Gorbushina A."/>
            <person name="Stielow B."/>
            <person name="Teixiera M."/>
            <person name="Abouelleil A."/>
            <person name="Chapman S.B."/>
            <person name="Priest M."/>
            <person name="Young S.K."/>
            <person name="Wortman J."/>
            <person name="Nusbaum C."/>
            <person name="Birren B."/>
        </authorList>
    </citation>
    <scope>NUCLEOTIDE SEQUENCE [LARGE SCALE GENOMIC DNA]</scope>
    <source>
        <strain evidence="1 2">CBS 650.93</strain>
    </source>
</reference>
<proteinExistence type="predicted"/>
<gene>
    <name evidence="1" type="ORF">Z518_03638</name>
</gene>